<keyword evidence="5" id="KW-1185">Reference proteome</keyword>
<name>A0A4Q5M195_9BACT</name>
<keyword evidence="2" id="KW-0677">Repeat</keyword>
<comment type="caution">
    <text evidence="4">The sequence shown here is derived from an EMBL/GenBank/DDBJ whole genome shotgun (WGS) entry which is preliminary data.</text>
</comment>
<dbReference type="Pfam" id="PF13855">
    <property type="entry name" value="LRR_8"/>
    <property type="match status" value="1"/>
</dbReference>
<dbReference type="AlphaFoldDB" id="A0A4Q5M195"/>
<dbReference type="SMART" id="SM00364">
    <property type="entry name" value="LRR_BAC"/>
    <property type="match status" value="5"/>
</dbReference>
<keyword evidence="1" id="KW-0433">Leucine-rich repeat</keyword>
<organism evidence="4 5">
    <name type="scientific">Emticicia agri</name>
    <dbReference type="NCBI Taxonomy" id="2492393"/>
    <lineage>
        <taxon>Bacteria</taxon>
        <taxon>Pseudomonadati</taxon>
        <taxon>Bacteroidota</taxon>
        <taxon>Cytophagia</taxon>
        <taxon>Cytophagales</taxon>
        <taxon>Leadbetterellaceae</taxon>
        <taxon>Emticicia</taxon>
    </lineage>
</organism>
<reference evidence="4 5" key="1">
    <citation type="submission" date="2019-02" db="EMBL/GenBank/DDBJ databases">
        <title>Bacterial novel species Emticicia sp. 17J42-9 isolated from soil.</title>
        <authorList>
            <person name="Jung H.-Y."/>
        </authorList>
    </citation>
    <scope>NUCLEOTIDE SEQUENCE [LARGE SCALE GENOMIC DNA]</scope>
    <source>
        <strain evidence="4 5">17J42-9</strain>
    </source>
</reference>
<dbReference type="Pfam" id="PF23598">
    <property type="entry name" value="LRR_14"/>
    <property type="match status" value="1"/>
</dbReference>
<evidence type="ECO:0000256" key="1">
    <source>
        <dbReference type="ARBA" id="ARBA00022614"/>
    </source>
</evidence>
<proteinExistence type="predicted"/>
<dbReference type="Proteomes" id="UP000293162">
    <property type="component" value="Unassembled WGS sequence"/>
</dbReference>
<gene>
    <name evidence="4" type="ORF">EWM59_10480</name>
</gene>
<dbReference type="InterPro" id="IPR003591">
    <property type="entry name" value="Leu-rich_rpt_typical-subtyp"/>
</dbReference>
<evidence type="ECO:0000313" key="4">
    <source>
        <dbReference type="EMBL" id="RYU95779.1"/>
    </source>
</evidence>
<evidence type="ECO:0000259" key="3">
    <source>
        <dbReference type="Pfam" id="PF23598"/>
    </source>
</evidence>
<dbReference type="InterPro" id="IPR055414">
    <property type="entry name" value="LRR_R13L4/SHOC2-like"/>
</dbReference>
<dbReference type="EMBL" id="SEWF01000012">
    <property type="protein sequence ID" value="RYU95779.1"/>
    <property type="molecule type" value="Genomic_DNA"/>
</dbReference>
<dbReference type="InterPro" id="IPR001611">
    <property type="entry name" value="Leu-rich_rpt"/>
</dbReference>
<dbReference type="OrthoDB" id="922532at2"/>
<dbReference type="SUPFAM" id="SSF52058">
    <property type="entry name" value="L domain-like"/>
    <property type="match status" value="1"/>
</dbReference>
<sequence>MKNLFCLLLFVSFYSLGQQKVYQAKDFERDIFPPKIIQEGKATIRQSTTPYKRLNITTADDKNRTVILDVEVKKIYTDLYRFASKRNVKFYQFNEAKSFPVELMVQPNGTIDYFVYGFQGSVVINNNRPSMFNDSLNPENRQKFHAVVEEFCKTYRLPDNLSKEPFSMSFLITLGSQPKKPSKMYIYNMEMAQACDKPDTVKTLMLNNLALESFPMVVFRFKNLEKLDLSDNYIEKIPKSVSKIKNLKFLSISNNPIYDNKLKFKKNTHIKDLNLQYTGISYLPRSLAKNRNLEVLFLGNNRYKGFRKRDFRKMAHLKALNLYNANLSAVPINITKLPALEELDLYYNNLKQLPNEICNMPKLKTLAVSNNELWNLPAHIAKIRTLETLYAHHNRLNDLPTLPDLKLLHISYNMFKRVPEEIYQLENLIEIDMSKNQIMEVPVQLRKFEKLQRVFFVENDFNRIAEKKEELAKLVTDLEKKDILVR</sequence>
<feature type="domain" description="Disease resistance R13L4/SHOC-2-like LRR" evidence="3">
    <location>
        <begin position="277"/>
        <end position="390"/>
    </location>
</feature>
<dbReference type="PROSITE" id="PS51450">
    <property type="entry name" value="LRR"/>
    <property type="match status" value="3"/>
</dbReference>
<accession>A0A4Q5M195</accession>
<dbReference type="SMART" id="SM00369">
    <property type="entry name" value="LRR_TYP"/>
    <property type="match status" value="5"/>
</dbReference>
<protein>
    <submittedName>
        <fullName evidence="4">Leucine-rich repeat domain-containing protein</fullName>
    </submittedName>
</protein>
<dbReference type="RefSeq" id="WP_130020918.1">
    <property type="nucleotide sequence ID" value="NZ_SEWF01000012.1"/>
</dbReference>
<evidence type="ECO:0000256" key="2">
    <source>
        <dbReference type="ARBA" id="ARBA00022737"/>
    </source>
</evidence>
<evidence type="ECO:0000313" key="5">
    <source>
        <dbReference type="Proteomes" id="UP000293162"/>
    </source>
</evidence>
<dbReference type="PANTHER" id="PTHR48057">
    <property type="entry name" value="LEUCINE-RICH REPEAT SERINE/THREONINE-PROTEIN KINASE 1"/>
    <property type="match status" value="1"/>
</dbReference>
<dbReference type="InterPro" id="IPR032675">
    <property type="entry name" value="LRR_dom_sf"/>
</dbReference>
<dbReference type="InterPro" id="IPR052595">
    <property type="entry name" value="LRRC69/RLP"/>
</dbReference>
<dbReference type="PANTHER" id="PTHR48057:SF7">
    <property type="entry name" value="LEUCINE-RICH REPEAT SERINE_THREONINE-PROTEIN KINASE 1"/>
    <property type="match status" value="1"/>
</dbReference>
<dbReference type="Gene3D" id="3.80.10.10">
    <property type="entry name" value="Ribonuclease Inhibitor"/>
    <property type="match status" value="1"/>
</dbReference>